<dbReference type="EMBL" id="NRSD01000054">
    <property type="protein sequence ID" value="MBK1646935.1"/>
    <property type="molecule type" value="Genomic_DNA"/>
</dbReference>
<evidence type="ECO:0000256" key="2">
    <source>
        <dbReference type="ARBA" id="ARBA00022649"/>
    </source>
</evidence>
<accession>A0A9X0WML8</accession>
<evidence type="ECO:0000256" key="7">
    <source>
        <dbReference type="ARBA" id="ARBA00023016"/>
    </source>
</evidence>
<keyword evidence="9" id="KW-1185">Reference proteome</keyword>
<keyword evidence="5" id="KW-0378">Hydrolase</keyword>
<keyword evidence="7" id="KW-0346">Stress response</keyword>
<dbReference type="GO" id="GO:0004519">
    <property type="term" value="F:endonuclease activity"/>
    <property type="evidence" value="ECO:0007669"/>
    <property type="project" value="UniProtKB-KW"/>
</dbReference>
<organism evidence="8 9">
    <name type="scientific">Thiocapsa imhoffii</name>
    <dbReference type="NCBI Taxonomy" id="382777"/>
    <lineage>
        <taxon>Bacteria</taxon>
        <taxon>Pseudomonadati</taxon>
        <taxon>Pseudomonadota</taxon>
        <taxon>Gammaproteobacteria</taxon>
        <taxon>Chromatiales</taxon>
        <taxon>Chromatiaceae</taxon>
        <taxon>Thiocapsa</taxon>
    </lineage>
</organism>
<dbReference type="InterPro" id="IPR038570">
    <property type="entry name" value="HicA_sf"/>
</dbReference>
<keyword evidence="6" id="KW-0694">RNA-binding</keyword>
<dbReference type="SUPFAM" id="SSF54786">
    <property type="entry name" value="YcfA/nrd intein domain"/>
    <property type="match status" value="1"/>
</dbReference>
<dbReference type="InterPro" id="IPR012933">
    <property type="entry name" value="HicA_mRNA_interferase"/>
</dbReference>
<name>A0A9X0WML8_9GAMM</name>
<dbReference type="Proteomes" id="UP001138802">
    <property type="component" value="Unassembled WGS sequence"/>
</dbReference>
<evidence type="ECO:0000313" key="8">
    <source>
        <dbReference type="EMBL" id="MBK1646935.1"/>
    </source>
</evidence>
<dbReference type="GO" id="GO:0016787">
    <property type="term" value="F:hydrolase activity"/>
    <property type="evidence" value="ECO:0007669"/>
    <property type="project" value="UniProtKB-KW"/>
</dbReference>
<comment type="caution">
    <text evidence="8">The sequence shown here is derived from an EMBL/GenBank/DDBJ whole genome shotgun (WGS) entry which is preliminary data.</text>
</comment>
<gene>
    <name evidence="8" type="ORF">CKO25_20400</name>
</gene>
<dbReference type="GO" id="GO:0003729">
    <property type="term" value="F:mRNA binding"/>
    <property type="evidence" value="ECO:0007669"/>
    <property type="project" value="InterPro"/>
</dbReference>
<reference evidence="8 9" key="1">
    <citation type="journal article" date="2020" name="Microorganisms">
        <title>Osmotic Adaptation and Compatible Solute Biosynthesis of Phototrophic Bacteria as Revealed from Genome Analyses.</title>
        <authorList>
            <person name="Imhoff J.F."/>
            <person name="Rahn T."/>
            <person name="Kunzel S."/>
            <person name="Keller A."/>
            <person name="Neulinger S.C."/>
        </authorList>
    </citation>
    <scope>NUCLEOTIDE SEQUENCE [LARGE SCALE GENOMIC DNA]</scope>
    <source>
        <strain evidence="8 9">DSM 21303</strain>
    </source>
</reference>
<dbReference type="Gene3D" id="3.30.920.30">
    <property type="entry name" value="Hypothetical protein"/>
    <property type="match status" value="1"/>
</dbReference>
<evidence type="ECO:0000256" key="1">
    <source>
        <dbReference type="ARBA" id="ARBA00006620"/>
    </source>
</evidence>
<evidence type="ECO:0008006" key="10">
    <source>
        <dbReference type="Google" id="ProtNLM"/>
    </source>
</evidence>
<evidence type="ECO:0000256" key="3">
    <source>
        <dbReference type="ARBA" id="ARBA00022722"/>
    </source>
</evidence>
<proteinExistence type="inferred from homology"/>
<evidence type="ECO:0000313" key="9">
    <source>
        <dbReference type="Proteomes" id="UP001138802"/>
    </source>
</evidence>
<dbReference type="Pfam" id="PF07927">
    <property type="entry name" value="HicA_toxin"/>
    <property type="match status" value="1"/>
</dbReference>
<sequence>MPKIRGVNHRDAVRALQKAGFRVVRESKHIIMSDGTRILTIPRGNPVDAFTLGGIVKDAGLTVDQFKKLL</sequence>
<evidence type="ECO:0000256" key="4">
    <source>
        <dbReference type="ARBA" id="ARBA00022759"/>
    </source>
</evidence>
<keyword evidence="3" id="KW-0540">Nuclease</keyword>
<evidence type="ECO:0000256" key="5">
    <source>
        <dbReference type="ARBA" id="ARBA00022801"/>
    </source>
</evidence>
<keyword evidence="2" id="KW-1277">Toxin-antitoxin system</keyword>
<dbReference type="RefSeq" id="WP_200389776.1">
    <property type="nucleotide sequence ID" value="NZ_NRSD01000054.1"/>
</dbReference>
<comment type="similarity">
    <text evidence="1">Belongs to the HicA mRNA interferase family.</text>
</comment>
<dbReference type="AlphaFoldDB" id="A0A9X0WML8"/>
<keyword evidence="4" id="KW-0255">Endonuclease</keyword>
<evidence type="ECO:0000256" key="6">
    <source>
        <dbReference type="ARBA" id="ARBA00022884"/>
    </source>
</evidence>
<protein>
    <recommendedName>
        <fullName evidence="10">Type II toxin-antitoxin system HicA family toxin</fullName>
    </recommendedName>
</protein>